<sequence>MTTSGRARFDYLARFASCDLKESGLLRQLKSLAILLAISFLGVIAVAQAAPLSAQETRDQDNIEYRLGAGDKVRVLVYNEQDLSGEFEVDGAGQISLPLIGTLKVSGLTVTEVERQVGDKLANGFLINPQVSLEIMNYRPFYILGEVKQPGSYDYVNGMTILNAVALAGGFTPRAQERKIEVTRKDGDKEIKLQSAITAKVLPGDIIRIPQRLF</sequence>
<gene>
    <name evidence="4" type="ORF">PH603_12640</name>
</gene>
<dbReference type="InterPro" id="IPR049712">
    <property type="entry name" value="Poly_export"/>
</dbReference>
<dbReference type="InterPro" id="IPR019554">
    <property type="entry name" value="Soluble_ligand-bd"/>
</dbReference>
<dbReference type="RefSeq" id="WP_289502898.1">
    <property type="nucleotide sequence ID" value="NZ_CP116805.1"/>
</dbReference>
<dbReference type="InterPro" id="IPR003715">
    <property type="entry name" value="Poly_export_N"/>
</dbReference>
<dbReference type="Proteomes" id="UP001217500">
    <property type="component" value="Chromosome"/>
</dbReference>
<dbReference type="EMBL" id="CP116805">
    <property type="protein sequence ID" value="WCL53386.1"/>
    <property type="molecule type" value="Genomic_DNA"/>
</dbReference>
<dbReference type="KEGG" id="gso:PH603_12640"/>
<keyword evidence="1" id="KW-0732">Signal</keyword>
<reference evidence="4" key="1">
    <citation type="submission" date="2023-01" db="EMBL/GenBank/DDBJ databases">
        <title>The genome sequence of Kordiimonadaceae bacterium 6D33.</title>
        <authorList>
            <person name="Liu Y."/>
        </authorList>
    </citation>
    <scope>NUCLEOTIDE SEQUENCE</scope>
    <source>
        <strain evidence="4">6D33</strain>
    </source>
</reference>
<dbReference type="GO" id="GO:0015159">
    <property type="term" value="F:polysaccharide transmembrane transporter activity"/>
    <property type="evidence" value="ECO:0007669"/>
    <property type="project" value="InterPro"/>
</dbReference>
<accession>A0AAF0BLQ2</accession>
<keyword evidence="5" id="KW-1185">Reference proteome</keyword>
<dbReference type="Pfam" id="PF10531">
    <property type="entry name" value="SLBB"/>
    <property type="match status" value="1"/>
</dbReference>
<feature type="domain" description="Soluble ligand binding" evidence="3">
    <location>
        <begin position="141"/>
        <end position="188"/>
    </location>
</feature>
<evidence type="ECO:0000313" key="4">
    <source>
        <dbReference type="EMBL" id="WCL53386.1"/>
    </source>
</evidence>
<evidence type="ECO:0000256" key="1">
    <source>
        <dbReference type="ARBA" id="ARBA00022729"/>
    </source>
</evidence>
<dbReference type="AlphaFoldDB" id="A0AAF0BLQ2"/>
<dbReference type="PANTHER" id="PTHR33619">
    <property type="entry name" value="POLYSACCHARIDE EXPORT PROTEIN GFCE-RELATED"/>
    <property type="match status" value="1"/>
</dbReference>
<dbReference type="PANTHER" id="PTHR33619:SF3">
    <property type="entry name" value="POLYSACCHARIDE EXPORT PROTEIN GFCE-RELATED"/>
    <property type="match status" value="1"/>
</dbReference>
<dbReference type="Pfam" id="PF02563">
    <property type="entry name" value="Poly_export"/>
    <property type="match status" value="1"/>
</dbReference>
<proteinExistence type="predicted"/>
<evidence type="ECO:0000259" key="3">
    <source>
        <dbReference type="Pfam" id="PF10531"/>
    </source>
</evidence>
<dbReference type="Gene3D" id="3.30.1950.10">
    <property type="entry name" value="wza like domain"/>
    <property type="match status" value="1"/>
</dbReference>
<dbReference type="Gene3D" id="3.10.560.10">
    <property type="entry name" value="Outer membrane lipoprotein wza domain like"/>
    <property type="match status" value="1"/>
</dbReference>
<protein>
    <submittedName>
        <fullName evidence="4">Polysaccharide export protein</fullName>
    </submittedName>
</protein>
<name>A0AAF0BLQ2_9PROT</name>
<evidence type="ECO:0000259" key="2">
    <source>
        <dbReference type="Pfam" id="PF02563"/>
    </source>
</evidence>
<evidence type="ECO:0000313" key="5">
    <source>
        <dbReference type="Proteomes" id="UP001217500"/>
    </source>
</evidence>
<organism evidence="4 5">
    <name type="scientific">Gimibacter soli</name>
    <dbReference type="NCBI Taxonomy" id="3024400"/>
    <lineage>
        <taxon>Bacteria</taxon>
        <taxon>Pseudomonadati</taxon>
        <taxon>Pseudomonadota</taxon>
        <taxon>Alphaproteobacteria</taxon>
        <taxon>Kordiimonadales</taxon>
        <taxon>Temperatibacteraceae</taxon>
        <taxon>Gimibacter</taxon>
    </lineage>
</organism>
<feature type="domain" description="Polysaccharide export protein N-terminal" evidence="2">
    <location>
        <begin position="62"/>
        <end position="135"/>
    </location>
</feature>